<name>A0A1T4RB02_9ACTN</name>
<proteinExistence type="predicted"/>
<evidence type="ECO:0000256" key="1">
    <source>
        <dbReference type="SAM" id="MobiDB-lite"/>
    </source>
</evidence>
<dbReference type="RefSeq" id="WP_078761966.1">
    <property type="nucleotide sequence ID" value="NZ_FUWS01000006.1"/>
</dbReference>
<sequence>MSDGEGAVAGDPETFTRFRERHRDDGTRRIGDVAVATTAVARRGPARPGRAPREVDCAAVDRARFEAVSEDTAHGGPRTTG</sequence>
<feature type="region of interest" description="Disordered" evidence="1">
    <location>
        <begin position="1"/>
        <end position="29"/>
    </location>
</feature>
<gene>
    <name evidence="2" type="ORF">SAMN02745673_02671</name>
</gene>
<dbReference type="EMBL" id="FUWS01000006">
    <property type="protein sequence ID" value="SKA13214.1"/>
    <property type="molecule type" value="Genomic_DNA"/>
</dbReference>
<feature type="compositionally biased region" description="Basic and acidic residues" evidence="1">
    <location>
        <begin position="14"/>
        <end position="29"/>
    </location>
</feature>
<dbReference type="Proteomes" id="UP000190637">
    <property type="component" value="Unassembled WGS sequence"/>
</dbReference>
<accession>A0A1T4RB02</accession>
<organism evidence="2 3">
    <name type="scientific">Marinactinospora thermotolerans DSM 45154</name>
    <dbReference type="NCBI Taxonomy" id="1122192"/>
    <lineage>
        <taxon>Bacteria</taxon>
        <taxon>Bacillati</taxon>
        <taxon>Actinomycetota</taxon>
        <taxon>Actinomycetes</taxon>
        <taxon>Streptosporangiales</taxon>
        <taxon>Nocardiopsidaceae</taxon>
        <taxon>Marinactinospora</taxon>
    </lineage>
</organism>
<protein>
    <submittedName>
        <fullName evidence="2">Uncharacterized protein</fullName>
    </submittedName>
</protein>
<evidence type="ECO:0000313" key="3">
    <source>
        <dbReference type="Proteomes" id="UP000190637"/>
    </source>
</evidence>
<reference evidence="2 3" key="1">
    <citation type="submission" date="2017-02" db="EMBL/GenBank/DDBJ databases">
        <authorList>
            <person name="Peterson S.W."/>
        </authorList>
    </citation>
    <scope>NUCLEOTIDE SEQUENCE [LARGE SCALE GENOMIC DNA]</scope>
    <source>
        <strain evidence="2 3">DSM 45154</strain>
    </source>
</reference>
<evidence type="ECO:0000313" key="2">
    <source>
        <dbReference type="EMBL" id="SKA13214.1"/>
    </source>
</evidence>
<keyword evidence="3" id="KW-1185">Reference proteome</keyword>
<dbReference type="AlphaFoldDB" id="A0A1T4RB02"/>